<dbReference type="PANTHER" id="PTHR32243">
    <property type="entry name" value="MALTOSE TRANSPORT SYSTEM PERMEASE-RELATED"/>
    <property type="match status" value="1"/>
</dbReference>
<feature type="transmembrane region" description="Helical" evidence="9">
    <location>
        <begin position="112"/>
        <end position="134"/>
    </location>
</feature>
<evidence type="ECO:0000259" key="10">
    <source>
        <dbReference type="PROSITE" id="PS50928"/>
    </source>
</evidence>
<feature type="transmembrane region" description="Helical" evidence="9">
    <location>
        <begin position="246"/>
        <end position="267"/>
    </location>
</feature>
<proteinExistence type="inferred from homology"/>
<feature type="transmembrane region" description="Helical" evidence="9">
    <location>
        <begin position="187"/>
        <end position="210"/>
    </location>
</feature>
<evidence type="ECO:0000256" key="9">
    <source>
        <dbReference type="RuleBase" id="RU363032"/>
    </source>
</evidence>
<dbReference type="CDD" id="cd06261">
    <property type="entry name" value="TM_PBP2"/>
    <property type="match status" value="1"/>
</dbReference>
<dbReference type="InterPro" id="IPR000515">
    <property type="entry name" value="MetI-like"/>
</dbReference>
<feature type="transmembrane region" description="Helical" evidence="9">
    <location>
        <begin position="12"/>
        <end position="37"/>
    </location>
</feature>
<dbReference type="GO" id="GO:0005886">
    <property type="term" value="C:plasma membrane"/>
    <property type="evidence" value="ECO:0007669"/>
    <property type="project" value="UniProtKB-SubCell"/>
</dbReference>
<keyword evidence="6 9" id="KW-0812">Transmembrane</keyword>
<keyword evidence="5" id="KW-0762">Sugar transport</keyword>
<gene>
    <name evidence="11" type="ORF">FHS18_004465</name>
</gene>
<dbReference type="Proteomes" id="UP000570361">
    <property type="component" value="Unassembled WGS sequence"/>
</dbReference>
<keyword evidence="4" id="KW-1003">Cell membrane</keyword>
<dbReference type="GO" id="GO:0055085">
    <property type="term" value="P:transmembrane transport"/>
    <property type="evidence" value="ECO:0007669"/>
    <property type="project" value="InterPro"/>
</dbReference>
<dbReference type="InterPro" id="IPR035906">
    <property type="entry name" value="MetI-like_sf"/>
</dbReference>
<feature type="domain" description="ABC transmembrane type-1" evidence="10">
    <location>
        <begin position="75"/>
        <end position="267"/>
    </location>
</feature>
<dbReference type="EMBL" id="JACHXK010000012">
    <property type="protein sequence ID" value="MBB3112364.1"/>
    <property type="molecule type" value="Genomic_DNA"/>
</dbReference>
<feature type="transmembrane region" description="Helical" evidence="9">
    <location>
        <begin position="81"/>
        <end position="100"/>
    </location>
</feature>
<comment type="caution">
    <text evidence="11">The sequence shown here is derived from an EMBL/GenBank/DDBJ whole genome shotgun (WGS) entry which is preliminary data.</text>
</comment>
<dbReference type="SUPFAM" id="SSF161098">
    <property type="entry name" value="MetI-like"/>
    <property type="match status" value="1"/>
</dbReference>
<keyword evidence="3 9" id="KW-0813">Transport</keyword>
<dbReference type="PROSITE" id="PS50928">
    <property type="entry name" value="ABC_TM1"/>
    <property type="match status" value="1"/>
</dbReference>
<dbReference type="Gene3D" id="1.10.3720.10">
    <property type="entry name" value="MetI-like"/>
    <property type="match status" value="1"/>
</dbReference>
<comment type="subcellular location">
    <subcellularLocation>
        <location evidence="1 9">Cell membrane</location>
        <topology evidence="1 9">Multi-pass membrane protein</topology>
    </subcellularLocation>
</comment>
<dbReference type="InterPro" id="IPR050901">
    <property type="entry name" value="BP-dep_ABC_trans_perm"/>
</dbReference>
<keyword evidence="7 9" id="KW-1133">Transmembrane helix</keyword>
<evidence type="ECO:0000256" key="7">
    <source>
        <dbReference type="ARBA" id="ARBA00022989"/>
    </source>
</evidence>
<feature type="transmembrane region" description="Helical" evidence="9">
    <location>
        <begin position="146"/>
        <end position="166"/>
    </location>
</feature>
<evidence type="ECO:0000256" key="8">
    <source>
        <dbReference type="ARBA" id="ARBA00023136"/>
    </source>
</evidence>
<dbReference type="PANTHER" id="PTHR32243:SF50">
    <property type="entry name" value="MALTOSE_MALTODEXTRIN TRANSPORT SYSTEM PERMEASE PROTEIN MALG"/>
    <property type="match status" value="1"/>
</dbReference>
<organism evidence="11 12">
    <name type="scientific">Paenibacillus phyllosphaerae</name>
    <dbReference type="NCBI Taxonomy" id="274593"/>
    <lineage>
        <taxon>Bacteria</taxon>
        <taxon>Bacillati</taxon>
        <taxon>Bacillota</taxon>
        <taxon>Bacilli</taxon>
        <taxon>Bacillales</taxon>
        <taxon>Paenibacillaceae</taxon>
        <taxon>Paenibacillus</taxon>
    </lineage>
</organism>
<comment type="similarity">
    <text evidence="2">Belongs to the binding-protein-dependent transport system permease family. MalFG subfamily.</text>
</comment>
<evidence type="ECO:0000256" key="5">
    <source>
        <dbReference type="ARBA" id="ARBA00022597"/>
    </source>
</evidence>
<evidence type="ECO:0000256" key="1">
    <source>
        <dbReference type="ARBA" id="ARBA00004651"/>
    </source>
</evidence>
<evidence type="ECO:0000256" key="2">
    <source>
        <dbReference type="ARBA" id="ARBA00009047"/>
    </source>
</evidence>
<keyword evidence="8 9" id="KW-0472">Membrane</keyword>
<evidence type="ECO:0000313" key="12">
    <source>
        <dbReference type="Proteomes" id="UP000570361"/>
    </source>
</evidence>
<dbReference type="Pfam" id="PF00528">
    <property type="entry name" value="BPD_transp_1"/>
    <property type="match status" value="1"/>
</dbReference>
<evidence type="ECO:0000256" key="4">
    <source>
        <dbReference type="ARBA" id="ARBA00022475"/>
    </source>
</evidence>
<accession>A0A7W5FPT8</accession>
<dbReference type="RefSeq" id="WP_183602493.1">
    <property type="nucleotide sequence ID" value="NZ_JACHXK010000012.1"/>
</dbReference>
<evidence type="ECO:0000256" key="3">
    <source>
        <dbReference type="ARBA" id="ARBA00022448"/>
    </source>
</evidence>
<dbReference type="AlphaFoldDB" id="A0A7W5FPT8"/>
<protein>
    <submittedName>
        <fullName evidence="11">Arabinogalactan oligomer/maltooligosaccharide transport system permease protein</fullName>
    </submittedName>
</protein>
<name>A0A7W5FPT8_9BACL</name>
<evidence type="ECO:0000313" key="11">
    <source>
        <dbReference type="EMBL" id="MBB3112364.1"/>
    </source>
</evidence>
<evidence type="ECO:0000256" key="6">
    <source>
        <dbReference type="ARBA" id="ARBA00022692"/>
    </source>
</evidence>
<sequence length="282" mass="30999">MMIHKRTNLGAILKTVLIYIELIVVALIVIYPLIWIVGSSFGSSKGLANASAIPEQATLQNYKELFQQTNYPLWYMNTLKVAAANMFFGVLLSTLGAYAFSRFTFKGKRASLLTILILQMFPAFLTAIAVYMLFLNFGLLDSLTGLVVVGVAAQLPYNIWLLKGYLDNISTSFDEAGLIDGASRTQIFVRIILPLASPMITFVAVLQFAAPWMDFILPRLLISSEEKKTVAIGLYSMISDQTRNEFTLFAAGSVLVAIPIAVLYILLQKYLINGLTAGGDKG</sequence>
<keyword evidence="12" id="KW-1185">Reference proteome</keyword>
<reference evidence="11 12" key="1">
    <citation type="submission" date="2020-08" db="EMBL/GenBank/DDBJ databases">
        <title>Genomic Encyclopedia of Type Strains, Phase III (KMG-III): the genomes of soil and plant-associated and newly described type strains.</title>
        <authorList>
            <person name="Whitman W."/>
        </authorList>
    </citation>
    <scope>NUCLEOTIDE SEQUENCE [LARGE SCALE GENOMIC DNA]</scope>
    <source>
        <strain evidence="11 12">CECT 5862</strain>
    </source>
</reference>